<keyword evidence="3" id="KW-1185">Reference proteome</keyword>
<dbReference type="InterPro" id="IPR035944">
    <property type="entry name" value="YfbM-like_sf"/>
</dbReference>
<dbReference type="HOGENOM" id="CLU_1383514_0_0_11"/>
<dbReference type="AlphaFoldDB" id="B5H6V3"/>
<evidence type="ECO:0000313" key="3">
    <source>
        <dbReference type="Proteomes" id="UP000002805"/>
    </source>
</evidence>
<dbReference type="Proteomes" id="UP000002805">
    <property type="component" value="Chromosome"/>
</dbReference>
<dbReference type="Gene3D" id="3.40.1760.10">
    <property type="entry name" value="YfbM-like super family"/>
    <property type="match status" value="1"/>
</dbReference>
<reference evidence="3" key="1">
    <citation type="submission" date="2008-02" db="EMBL/GenBank/DDBJ databases">
        <authorList>
            <consortium name="The Broad Institute Genome Sequencing Platform"/>
            <person name="Fischbach M."/>
            <person name="Ward D."/>
            <person name="Young S."/>
            <person name="Jaffe D."/>
            <person name="Gnerre S."/>
            <person name="Berlin A."/>
            <person name="Heiman D."/>
            <person name="Hepburn T."/>
            <person name="Sykes S."/>
            <person name="Alvarado L."/>
            <person name="Kodira C.D."/>
            <person name="Straight P."/>
            <person name="Clardy J."/>
            <person name="Hung D."/>
            <person name="Kolter R."/>
            <person name="Mekalanos J."/>
            <person name="Walker S."/>
            <person name="Walsh C.T."/>
            <person name="Lander E."/>
            <person name="Galagan J."/>
            <person name="Nusbaum C."/>
            <person name="Birren B."/>
        </authorList>
    </citation>
    <scope>NUCLEOTIDE SEQUENCE [LARGE SCALE GENOMIC DNA]</scope>
    <source>
        <strain evidence="3">ATCC 25486 / DSM 40338 / CBS 914.69 / JCM 4507 / NBRC 13074 / NRRL 2958 / 5647</strain>
    </source>
</reference>
<feature type="region of interest" description="Disordered" evidence="1">
    <location>
        <begin position="1"/>
        <end position="21"/>
    </location>
</feature>
<evidence type="ECO:0000313" key="2">
    <source>
        <dbReference type="EMBL" id="EDY62564.1"/>
    </source>
</evidence>
<name>B5H6V3_STRE2</name>
<accession>B5H6V3</accession>
<proteinExistence type="predicted"/>
<dbReference type="EMBL" id="CM000950">
    <property type="protein sequence ID" value="EDY62564.1"/>
    <property type="molecule type" value="Genomic_DNA"/>
</dbReference>
<protein>
    <recommendedName>
        <fullName evidence="4">DUF1877 domain-containing protein</fullName>
    </recommendedName>
</protein>
<sequence length="197" mass="21487">MFPRPKRPESARKTGGRRRDTAVMAVTQQLARIPAEYLASCRQSADESPDGDHLWDPPSADVLDLDWAPFLLERVCELGGLDDVHRNALRQALDGDTAIDLAFLNTHPHAIGPFGPDPTALSAAQVACVAELLGQIEFPALLAALPADETEAASLIGNGADKIVGGPKKYLLEHFNAMREFYHGASQRQLLVVLWWD</sequence>
<gene>
    <name evidence="2" type="ORF">SSDG_00882</name>
</gene>
<reference evidence="3" key="2">
    <citation type="submission" date="2009-10" db="EMBL/GenBank/DDBJ databases">
        <title>The genome sequence of Streptomyces pristinaespiralis strain ATCC 25486.</title>
        <authorList>
            <consortium name="The Broad Institute Genome Sequencing Platform"/>
            <consortium name="Broad Institute Microbial Sequencing Center"/>
            <person name="Fischbach M."/>
            <person name="Godfrey P."/>
            <person name="Ward D."/>
            <person name="Young S."/>
            <person name="Zeng Q."/>
            <person name="Koehrsen M."/>
            <person name="Alvarado L."/>
            <person name="Berlin A.M."/>
            <person name="Bochicchio J."/>
            <person name="Borenstein D."/>
            <person name="Chapman S.B."/>
            <person name="Chen Z."/>
            <person name="Engels R."/>
            <person name="Freedman E."/>
            <person name="Gellesch M."/>
            <person name="Goldberg J."/>
            <person name="Griggs A."/>
            <person name="Gujja S."/>
            <person name="Heilman E.R."/>
            <person name="Heiman D.I."/>
            <person name="Hepburn T.A."/>
            <person name="Howarth C."/>
            <person name="Jen D."/>
            <person name="Larson L."/>
            <person name="Lewis B."/>
            <person name="Mehta T."/>
            <person name="Park D."/>
            <person name="Pearson M."/>
            <person name="Richards J."/>
            <person name="Roberts A."/>
            <person name="Saif S."/>
            <person name="Shea T.D."/>
            <person name="Shenoy N."/>
            <person name="Sisk P."/>
            <person name="Stolte C."/>
            <person name="Sykes S.N."/>
            <person name="Thomson T."/>
            <person name="Walk T."/>
            <person name="White J."/>
            <person name="Yandava C."/>
            <person name="Straight P."/>
            <person name="Clardy J."/>
            <person name="Hung D."/>
            <person name="Kolter R."/>
            <person name="Mekalanos J."/>
            <person name="Walker S."/>
            <person name="Walsh C.T."/>
            <person name="Wieland-Brown L.C."/>
            <person name="Haas B."/>
            <person name="Nusbaum C."/>
            <person name="Birren B."/>
        </authorList>
    </citation>
    <scope>NUCLEOTIDE SEQUENCE [LARGE SCALE GENOMIC DNA]</scope>
    <source>
        <strain evidence="3">ATCC 25486 / DSM 40338 / CBS 914.69 / JCM 4507 / NBRC 13074 / NRRL 2958 / 5647</strain>
    </source>
</reference>
<evidence type="ECO:0008006" key="4">
    <source>
        <dbReference type="Google" id="ProtNLM"/>
    </source>
</evidence>
<evidence type="ECO:0000256" key="1">
    <source>
        <dbReference type="SAM" id="MobiDB-lite"/>
    </source>
</evidence>
<organism evidence="2 3">
    <name type="scientific">Streptomyces pristinaespiralis (strain ATCC 25486 / DSM 40338 / CBS 914.69 / JCM 4507 / KCC S-0507 / NBRC 13074 / NRRL 2958 / 5647)</name>
    <dbReference type="NCBI Taxonomy" id="457429"/>
    <lineage>
        <taxon>Bacteria</taxon>
        <taxon>Bacillati</taxon>
        <taxon>Actinomycetota</taxon>
        <taxon>Actinomycetes</taxon>
        <taxon>Kitasatosporales</taxon>
        <taxon>Streptomycetaceae</taxon>
        <taxon>Streptomyces</taxon>
    </lineage>
</organism>